<comment type="caution">
    <text evidence="2">The sequence shown here is derived from an EMBL/GenBank/DDBJ whole genome shotgun (WGS) entry which is preliminary data.</text>
</comment>
<dbReference type="Proteomes" id="UP000024635">
    <property type="component" value="Unassembled WGS sequence"/>
</dbReference>
<feature type="coiled-coil region" evidence="1">
    <location>
        <begin position="96"/>
        <end position="130"/>
    </location>
</feature>
<dbReference type="AlphaFoldDB" id="A0A016UI67"/>
<accession>A0A016UI67</accession>
<evidence type="ECO:0000313" key="3">
    <source>
        <dbReference type="Proteomes" id="UP000024635"/>
    </source>
</evidence>
<feature type="coiled-coil region" evidence="1">
    <location>
        <begin position="173"/>
        <end position="366"/>
    </location>
</feature>
<keyword evidence="3" id="KW-1185">Reference proteome</keyword>
<name>A0A016UI67_9BILA</name>
<organism evidence="2 3">
    <name type="scientific">Ancylostoma ceylanicum</name>
    <dbReference type="NCBI Taxonomy" id="53326"/>
    <lineage>
        <taxon>Eukaryota</taxon>
        <taxon>Metazoa</taxon>
        <taxon>Ecdysozoa</taxon>
        <taxon>Nematoda</taxon>
        <taxon>Chromadorea</taxon>
        <taxon>Rhabditida</taxon>
        <taxon>Rhabditina</taxon>
        <taxon>Rhabditomorpha</taxon>
        <taxon>Strongyloidea</taxon>
        <taxon>Ancylostomatidae</taxon>
        <taxon>Ancylostomatinae</taxon>
        <taxon>Ancylostoma</taxon>
    </lineage>
</organism>
<dbReference type="OrthoDB" id="5834752at2759"/>
<dbReference type="STRING" id="53326.A0A016UI67"/>
<gene>
    <name evidence="2" type="primary">Acey_s0040.g254</name>
    <name evidence="2" type="ORF">Y032_0040g254</name>
</gene>
<reference evidence="3" key="1">
    <citation type="journal article" date="2015" name="Nat. Genet.">
        <title>The genome and transcriptome of the zoonotic hookworm Ancylostoma ceylanicum identify infection-specific gene families.</title>
        <authorList>
            <person name="Schwarz E.M."/>
            <person name="Hu Y."/>
            <person name="Antoshechkin I."/>
            <person name="Miller M.M."/>
            <person name="Sternberg P.W."/>
            <person name="Aroian R.V."/>
        </authorList>
    </citation>
    <scope>NUCLEOTIDE SEQUENCE</scope>
    <source>
        <strain evidence="3">HY135</strain>
    </source>
</reference>
<evidence type="ECO:0000256" key="1">
    <source>
        <dbReference type="SAM" id="Coils"/>
    </source>
</evidence>
<protein>
    <recommendedName>
        <fullName evidence="4">Reverse transcriptase domain-containing protein</fullName>
    </recommendedName>
</protein>
<dbReference type="EMBL" id="JARK01001376">
    <property type="protein sequence ID" value="EYC14522.1"/>
    <property type="molecule type" value="Genomic_DNA"/>
</dbReference>
<keyword evidence="1" id="KW-0175">Coiled coil</keyword>
<proteinExistence type="predicted"/>
<sequence length="566" mass="65972">MVKKMKVWKATGPDGVPMEVEKPFGKGDVMDCASYRGIKLIAHAMKIYERLVDISEKNKPCHIAFLDLEKAYDRITIKKARIRDMEVNEKLYQRAQEEMEAKITLMTRQLEQLQRHYEIQKERLIAYKSREEKWEETRAELDEALYSKNNTVILLERELRDVKDELSSSWQAMKNSENDVSRMHREIEELKRTAELERKEYQESIADWRCRLENTVAENLATCAADVERNAVLALQMREKTDEAQRLQMMLEEEKKTTQRLEEELSQALRECAEAVNLNSKVVQLEAELARHDENDQKASMEHLETIRSLQSTYESAVEQHLTKISSAEVRIAELESDKAEAQQTIEDLQDHIAALSSEKKRIEYERIEIGKEMDRRSEVLKEALLIMDGMREEVAALTTKFIGDRGSEVESFASDLHDHLHHVLSVVESCCRQFEHLELRLAIYDDRRRRDIEDADPTETINDLQYRLFAADQRQAAYEKEKRELVRHLEHLQDSEQTVISENVKLKEQVTQMLEEGVKREGETEKMRDIISDLQAKMLSKSNQLSQITEAVRIALCCNPKESSG</sequence>
<evidence type="ECO:0008006" key="4">
    <source>
        <dbReference type="Google" id="ProtNLM"/>
    </source>
</evidence>
<evidence type="ECO:0000313" key="2">
    <source>
        <dbReference type="EMBL" id="EYC14522.1"/>
    </source>
</evidence>